<gene>
    <name evidence="10" type="ORF">NB231_14908</name>
</gene>
<keyword evidence="3" id="KW-1003">Cell membrane</keyword>
<dbReference type="OrthoDB" id="9768329at2"/>
<feature type="transmembrane region" description="Helical" evidence="8">
    <location>
        <begin position="341"/>
        <end position="359"/>
    </location>
</feature>
<proteinExistence type="inferred from homology"/>
<evidence type="ECO:0000256" key="1">
    <source>
        <dbReference type="ARBA" id="ARBA00004651"/>
    </source>
</evidence>
<keyword evidence="5 8" id="KW-1133">Transmembrane helix</keyword>
<comment type="caution">
    <text evidence="10">The sequence shown here is derived from an EMBL/GenBank/DDBJ whole genome shotgun (WGS) entry which is preliminary data.</text>
</comment>
<feature type="transmembrane region" description="Helical" evidence="8">
    <location>
        <begin position="289"/>
        <end position="308"/>
    </location>
</feature>
<feature type="transmembrane region" description="Helical" evidence="8">
    <location>
        <begin position="170"/>
        <end position="194"/>
    </location>
</feature>
<dbReference type="GO" id="GO:0005886">
    <property type="term" value="C:plasma membrane"/>
    <property type="evidence" value="ECO:0007669"/>
    <property type="project" value="UniProtKB-SubCell"/>
</dbReference>
<keyword evidence="10" id="KW-0560">Oxidoreductase</keyword>
<dbReference type="GO" id="GO:0016491">
    <property type="term" value="F:oxidoreductase activity"/>
    <property type="evidence" value="ECO:0007669"/>
    <property type="project" value="UniProtKB-KW"/>
</dbReference>
<dbReference type="eggNOG" id="COG0651">
    <property type="taxonomic scope" value="Bacteria"/>
</dbReference>
<feature type="transmembrane region" description="Helical" evidence="8">
    <location>
        <begin position="6"/>
        <end position="26"/>
    </location>
</feature>
<dbReference type="InterPro" id="IPR001750">
    <property type="entry name" value="ND/Mrp_TM"/>
</dbReference>
<comment type="similarity">
    <text evidence="2">Belongs to the CPA3 antiporters (TC 2.A.63) subunit D family.</text>
</comment>
<evidence type="ECO:0000256" key="7">
    <source>
        <dbReference type="RuleBase" id="RU000320"/>
    </source>
</evidence>
<dbReference type="InterPro" id="IPR050586">
    <property type="entry name" value="CPA3_Na-H_Antiporter_D"/>
</dbReference>
<evidence type="ECO:0000256" key="4">
    <source>
        <dbReference type="ARBA" id="ARBA00022692"/>
    </source>
</evidence>
<dbReference type="STRING" id="314278.NB231_14908"/>
<dbReference type="HOGENOM" id="CLU_007100_9_2_6"/>
<dbReference type="Pfam" id="PF00361">
    <property type="entry name" value="Proton_antipo_M"/>
    <property type="match status" value="1"/>
</dbReference>
<evidence type="ECO:0000256" key="6">
    <source>
        <dbReference type="ARBA" id="ARBA00023136"/>
    </source>
</evidence>
<reference evidence="10 11" key="1">
    <citation type="submission" date="2006-02" db="EMBL/GenBank/DDBJ databases">
        <authorList>
            <person name="Waterbury J."/>
            <person name="Ferriera S."/>
            <person name="Johnson J."/>
            <person name="Kravitz S."/>
            <person name="Halpern A."/>
            <person name="Remington K."/>
            <person name="Beeson K."/>
            <person name="Tran B."/>
            <person name="Rogers Y.-H."/>
            <person name="Friedman R."/>
            <person name="Venter J.C."/>
        </authorList>
    </citation>
    <scope>NUCLEOTIDE SEQUENCE [LARGE SCALE GENOMIC DNA]</scope>
    <source>
        <strain evidence="10 11">Nb-231</strain>
    </source>
</reference>
<feature type="transmembrane region" description="Helical" evidence="8">
    <location>
        <begin position="396"/>
        <end position="418"/>
    </location>
</feature>
<name>A4BLD2_9GAMM</name>
<evidence type="ECO:0000313" key="10">
    <source>
        <dbReference type="EMBL" id="EAR23120.1"/>
    </source>
</evidence>
<feature type="transmembrane region" description="Helical" evidence="8">
    <location>
        <begin position="35"/>
        <end position="56"/>
    </location>
</feature>
<dbReference type="RefSeq" id="WP_005004056.1">
    <property type="nucleotide sequence ID" value="NZ_CH672427.1"/>
</dbReference>
<feature type="transmembrane region" description="Helical" evidence="8">
    <location>
        <begin position="215"/>
        <end position="235"/>
    </location>
</feature>
<dbReference type="NCBIfam" id="NF009309">
    <property type="entry name" value="PRK12666.1"/>
    <property type="match status" value="1"/>
</dbReference>
<feature type="domain" description="NADH:quinone oxidoreductase/Mrp antiporter transmembrane" evidence="9">
    <location>
        <begin position="137"/>
        <end position="438"/>
    </location>
</feature>
<dbReference type="PANTHER" id="PTHR42703:SF1">
    <property type="entry name" value="NA(+)_H(+) ANTIPORTER SUBUNIT D1"/>
    <property type="match status" value="1"/>
</dbReference>
<accession>A4BLD2</accession>
<feature type="transmembrane region" description="Helical" evidence="8">
    <location>
        <begin position="122"/>
        <end position="150"/>
    </location>
</feature>
<keyword evidence="11" id="KW-1185">Reference proteome</keyword>
<feature type="transmembrane region" description="Helical" evidence="8">
    <location>
        <begin position="89"/>
        <end position="110"/>
    </location>
</feature>
<evidence type="ECO:0000256" key="5">
    <source>
        <dbReference type="ARBA" id="ARBA00022989"/>
    </source>
</evidence>
<dbReference type="EMBL" id="AAOF01000001">
    <property type="protein sequence ID" value="EAR23120.1"/>
    <property type="molecule type" value="Genomic_DNA"/>
</dbReference>
<feature type="transmembrane region" description="Helical" evidence="8">
    <location>
        <begin position="247"/>
        <end position="268"/>
    </location>
</feature>
<sequence length="547" mass="56970">MIAWTDHLLIMPVVLPLVTGTVMLLIDERRHGLKAAINIGAIIALTGTGLALLGLANAPPTEPTATQVGVYRLGDWPVPFGIVLVVDRLAALMLVMTSVLALASVVFSLARWHRAGAHFHSLFQFLLVGLNGAFLTGDLFNLFVFFELLLAASYGLMLHGSGTARVQAGLHYIAVNLAGSLLFLIGVSLLYAVAGTLNMADLATRIPLIPASDRMLLEVGAAALGIAFLVKAGMWPLGFWLPSAYSVATPPVAAIFAILSKVGVYAVLRLSLLLFSEGDTNLAPFGQQWLLYGGMATIAFGAIGVLAAQDTARLAGFAVLISSGTVLAAIGTGHPGVTASALFYLISSTLAISAFFLLVELIERGRGPGADILAVTLEVFGEEGEVDVEAVEEVGIATPVTLAVLGLSFIGCALVLAGLPPLSGFIAKFALLTALLSTPGAEAVVSPASWALLALLIVSGLATLIAMSRAGMRVFWIPLERAVPQVRLVELAPIAALLLACAVLTVRAEPILQYVQATARSVHNPHTYVRGVLATPSEQSAPRGGDS</sequence>
<evidence type="ECO:0000256" key="8">
    <source>
        <dbReference type="SAM" id="Phobius"/>
    </source>
</evidence>
<dbReference type="EC" id="1.6.5.3" evidence="10"/>
<evidence type="ECO:0000256" key="2">
    <source>
        <dbReference type="ARBA" id="ARBA00005346"/>
    </source>
</evidence>
<evidence type="ECO:0000259" key="9">
    <source>
        <dbReference type="Pfam" id="PF00361"/>
    </source>
</evidence>
<comment type="subcellular location">
    <subcellularLocation>
        <location evidence="1">Cell membrane</location>
        <topology evidence="1">Multi-pass membrane protein</topology>
    </subcellularLocation>
    <subcellularLocation>
        <location evidence="7">Membrane</location>
        <topology evidence="7">Multi-pass membrane protein</topology>
    </subcellularLocation>
</comment>
<feature type="transmembrane region" description="Helical" evidence="8">
    <location>
        <begin position="314"/>
        <end position="334"/>
    </location>
</feature>
<dbReference type="AlphaFoldDB" id="A4BLD2"/>
<evidence type="ECO:0000256" key="3">
    <source>
        <dbReference type="ARBA" id="ARBA00022475"/>
    </source>
</evidence>
<dbReference type="Proteomes" id="UP000003374">
    <property type="component" value="Unassembled WGS sequence"/>
</dbReference>
<organism evidence="10 11">
    <name type="scientific">Nitrococcus mobilis Nb-231</name>
    <dbReference type="NCBI Taxonomy" id="314278"/>
    <lineage>
        <taxon>Bacteria</taxon>
        <taxon>Pseudomonadati</taxon>
        <taxon>Pseudomonadota</taxon>
        <taxon>Gammaproteobacteria</taxon>
        <taxon>Chromatiales</taxon>
        <taxon>Ectothiorhodospiraceae</taxon>
        <taxon>Nitrococcus</taxon>
    </lineage>
</organism>
<feature type="transmembrane region" description="Helical" evidence="8">
    <location>
        <begin position="447"/>
        <end position="467"/>
    </location>
</feature>
<dbReference type="PANTHER" id="PTHR42703">
    <property type="entry name" value="NADH DEHYDROGENASE"/>
    <property type="match status" value="1"/>
</dbReference>
<evidence type="ECO:0000313" key="11">
    <source>
        <dbReference type="Proteomes" id="UP000003374"/>
    </source>
</evidence>
<keyword evidence="6 8" id="KW-0472">Membrane</keyword>
<keyword evidence="4 7" id="KW-0812">Transmembrane</keyword>
<protein>
    <submittedName>
        <fullName evidence="10">NADH dehydrogenase subunit N</fullName>
        <ecNumber evidence="10">1.6.5.3</ecNumber>
    </submittedName>
</protein>